<organism evidence="1 2">
    <name type="scientific">Clohesyomyces aquaticus</name>
    <dbReference type="NCBI Taxonomy" id="1231657"/>
    <lineage>
        <taxon>Eukaryota</taxon>
        <taxon>Fungi</taxon>
        <taxon>Dikarya</taxon>
        <taxon>Ascomycota</taxon>
        <taxon>Pezizomycotina</taxon>
        <taxon>Dothideomycetes</taxon>
        <taxon>Pleosporomycetidae</taxon>
        <taxon>Pleosporales</taxon>
        <taxon>Lindgomycetaceae</taxon>
        <taxon>Clohesyomyces</taxon>
    </lineage>
</organism>
<name>A0A1Y2A223_9PLEO</name>
<comment type="caution">
    <text evidence="1">The sequence shown here is derived from an EMBL/GenBank/DDBJ whole genome shotgun (WGS) entry which is preliminary data.</text>
</comment>
<proteinExistence type="predicted"/>
<dbReference type="AlphaFoldDB" id="A0A1Y2A223"/>
<dbReference type="Proteomes" id="UP000193144">
    <property type="component" value="Unassembled WGS sequence"/>
</dbReference>
<accession>A0A1Y2A223</accession>
<sequence length="215" mass="24170">SYTYEPRRLPRGLRWRPRHEHPLAIFLKLGGTRHLAIPCRAPNYRPWLTLPASTAISAAKDITADMGQIMETLSLCKTDSHIQTLIQLFSCYNALAYPILVLSKPHVCTPSFGPADQAAPNHHSQNGFRIEQAPSWFPRSYRISVRIPLLMRAAMRRLQSIQLRSSPMPFSNRSVICSAHGRKVITRDARAKTISIYLGAIGVPSVRFDSLFKGP</sequence>
<protein>
    <submittedName>
        <fullName evidence="1">Uncharacterized protein</fullName>
    </submittedName>
</protein>
<reference evidence="1 2" key="1">
    <citation type="submission" date="2016-07" db="EMBL/GenBank/DDBJ databases">
        <title>Pervasive Adenine N6-methylation of Active Genes in Fungi.</title>
        <authorList>
            <consortium name="DOE Joint Genome Institute"/>
            <person name="Mondo S.J."/>
            <person name="Dannebaum R.O."/>
            <person name="Kuo R.C."/>
            <person name="Labutti K."/>
            <person name="Haridas S."/>
            <person name="Kuo A."/>
            <person name="Salamov A."/>
            <person name="Ahrendt S.R."/>
            <person name="Lipzen A."/>
            <person name="Sullivan W."/>
            <person name="Andreopoulos W.B."/>
            <person name="Clum A."/>
            <person name="Lindquist E."/>
            <person name="Daum C."/>
            <person name="Ramamoorthy G.K."/>
            <person name="Gryganskyi A."/>
            <person name="Culley D."/>
            <person name="Magnuson J.K."/>
            <person name="James T.Y."/>
            <person name="O'Malley M.A."/>
            <person name="Stajich J.E."/>
            <person name="Spatafora J.W."/>
            <person name="Visel A."/>
            <person name="Grigoriev I.V."/>
        </authorList>
    </citation>
    <scope>NUCLEOTIDE SEQUENCE [LARGE SCALE GENOMIC DNA]</scope>
    <source>
        <strain evidence="1 2">CBS 115471</strain>
    </source>
</reference>
<gene>
    <name evidence="1" type="ORF">BCR34DRAFT_636977</name>
</gene>
<keyword evidence="2" id="KW-1185">Reference proteome</keyword>
<evidence type="ECO:0000313" key="2">
    <source>
        <dbReference type="Proteomes" id="UP000193144"/>
    </source>
</evidence>
<feature type="non-terminal residue" evidence="1">
    <location>
        <position position="1"/>
    </location>
</feature>
<dbReference type="EMBL" id="MCFA01000017">
    <property type="protein sequence ID" value="ORY16518.1"/>
    <property type="molecule type" value="Genomic_DNA"/>
</dbReference>
<evidence type="ECO:0000313" key="1">
    <source>
        <dbReference type="EMBL" id="ORY16518.1"/>
    </source>
</evidence>